<dbReference type="InterPro" id="IPR058533">
    <property type="entry name" value="Cation_efflux_TM"/>
</dbReference>
<dbReference type="InterPro" id="IPR027470">
    <property type="entry name" value="Cation_efflux_CTD"/>
</dbReference>
<dbReference type="Gene3D" id="1.20.1510.10">
    <property type="entry name" value="Cation efflux protein transmembrane domain"/>
    <property type="match status" value="1"/>
</dbReference>
<dbReference type="GO" id="GO:0016020">
    <property type="term" value="C:membrane"/>
    <property type="evidence" value="ECO:0007669"/>
    <property type="project" value="UniProtKB-SubCell"/>
</dbReference>
<feature type="transmembrane region" description="Helical" evidence="7">
    <location>
        <begin position="90"/>
        <end position="114"/>
    </location>
</feature>
<keyword evidence="5 7" id="KW-1133">Transmembrane helix</keyword>
<comment type="caution">
    <text evidence="10">The sequence shown here is derived from an EMBL/GenBank/DDBJ whole genome shotgun (WGS) entry which is preliminary data.</text>
</comment>
<organism evidence="10">
    <name type="scientific">bioreactor metagenome</name>
    <dbReference type="NCBI Taxonomy" id="1076179"/>
    <lineage>
        <taxon>unclassified sequences</taxon>
        <taxon>metagenomes</taxon>
        <taxon>ecological metagenomes</taxon>
    </lineage>
</organism>
<name>A0A644WWR6_9ZZZZ</name>
<feature type="transmembrane region" description="Helical" evidence="7">
    <location>
        <begin position="20"/>
        <end position="38"/>
    </location>
</feature>
<evidence type="ECO:0000256" key="6">
    <source>
        <dbReference type="ARBA" id="ARBA00023136"/>
    </source>
</evidence>
<evidence type="ECO:0000256" key="2">
    <source>
        <dbReference type="ARBA" id="ARBA00008114"/>
    </source>
</evidence>
<dbReference type="Gene3D" id="3.30.70.1350">
    <property type="entry name" value="Cation efflux protein, cytoplasmic domain"/>
    <property type="match status" value="1"/>
</dbReference>
<proteinExistence type="inferred from homology"/>
<dbReference type="InterPro" id="IPR027469">
    <property type="entry name" value="Cation_efflux_TMD_sf"/>
</dbReference>
<dbReference type="PANTHER" id="PTHR43840:SF15">
    <property type="entry name" value="MITOCHONDRIAL METAL TRANSPORTER 1-RELATED"/>
    <property type="match status" value="1"/>
</dbReference>
<evidence type="ECO:0000259" key="8">
    <source>
        <dbReference type="Pfam" id="PF01545"/>
    </source>
</evidence>
<evidence type="ECO:0000256" key="7">
    <source>
        <dbReference type="SAM" id="Phobius"/>
    </source>
</evidence>
<comment type="similarity">
    <text evidence="2">Belongs to the cation diffusion facilitator (CDF) transporter (TC 2.A.4) family.</text>
</comment>
<dbReference type="AlphaFoldDB" id="A0A644WWR6"/>
<dbReference type="FunFam" id="1.20.1510.10:FF:000006">
    <property type="entry name" value="Divalent cation efflux transporter"/>
    <property type="match status" value="1"/>
</dbReference>
<protein>
    <submittedName>
        <fullName evidence="10">Ferrous-iron efflux pump FieF</fullName>
    </submittedName>
</protein>
<dbReference type="EMBL" id="VSSQ01001442">
    <property type="protein sequence ID" value="MPM08365.1"/>
    <property type="molecule type" value="Genomic_DNA"/>
</dbReference>
<feature type="transmembrane region" description="Helical" evidence="7">
    <location>
        <begin position="169"/>
        <end position="189"/>
    </location>
</feature>
<dbReference type="SUPFAM" id="SSF160240">
    <property type="entry name" value="Cation efflux protein cytoplasmic domain-like"/>
    <property type="match status" value="1"/>
</dbReference>
<feature type="domain" description="Cation efflux protein transmembrane" evidence="8">
    <location>
        <begin position="20"/>
        <end position="220"/>
    </location>
</feature>
<reference evidence="10" key="1">
    <citation type="submission" date="2019-08" db="EMBL/GenBank/DDBJ databases">
        <authorList>
            <person name="Kucharzyk K."/>
            <person name="Murdoch R.W."/>
            <person name="Higgins S."/>
            <person name="Loffler F."/>
        </authorList>
    </citation>
    <scope>NUCLEOTIDE SEQUENCE</scope>
</reference>
<comment type="subcellular location">
    <subcellularLocation>
        <location evidence="1">Membrane</location>
        <topology evidence="1">Multi-pass membrane protein</topology>
    </subcellularLocation>
</comment>
<accession>A0A644WWR6</accession>
<dbReference type="InterPro" id="IPR036837">
    <property type="entry name" value="Cation_efflux_CTD_sf"/>
</dbReference>
<keyword evidence="3" id="KW-0813">Transport</keyword>
<evidence type="ECO:0000256" key="3">
    <source>
        <dbReference type="ARBA" id="ARBA00022448"/>
    </source>
</evidence>
<dbReference type="SUPFAM" id="SSF161111">
    <property type="entry name" value="Cation efflux protein transmembrane domain-like"/>
    <property type="match status" value="1"/>
</dbReference>
<evidence type="ECO:0000256" key="5">
    <source>
        <dbReference type="ARBA" id="ARBA00022989"/>
    </source>
</evidence>
<dbReference type="NCBIfam" id="TIGR01297">
    <property type="entry name" value="CDF"/>
    <property type="match status" value="1"/>
</dbReference>
<gene>
    <name evidence="10" type="primary">fieF_20</name>
    <name evidence="10" type="ORF">SDC9_54677</name>
</gene>
<evidence type="ECO:0000256" key="1">
    <source>
        <dbReference type="ARBA" id="ARBA00004141"/>
    </source>
</evidence>
<dbReference type="PANTHER" id="PTHR43840">
    <property type="entry name" value="MITOCHONDRIAL METAL TRANSPORTER 1-RELATED"/>
    <property type="match status" value="1"/>
</dbReference>
<keyword evidence="6 7" id="KW-0472">Membrane</keyword>
<dbReference type="InterPro" id="IPR002524">
    <property type="entry name" value="Cation_efflux"/>
</dbReference>
<evidence type="ECO:0000259" key="9">
    <source>
        <dbReference type="Pfam" id="PF16916"/>
    </source>
</evidence>
<feature type="domain" description="Cation efflux protein cytoplasmic" evidence="9">
    <location>
        <begin position="225"/>
        <end position="301"/>
    </location>
</feature>
<evidence type="ECO:0000256" key="4">
    <source>
        <dbReference type="ARBA" id="ARBA00022692"/>
    </source>
</evidence>
<sequence>MKRSVLTDEARSKEAKKVTWVGFVLNALLTSFKIFAGFTGGSAAMIADGVHSLSDFFTDIVVLVGFKFIDKPEDDQHNYGHGKFETLATVIIGLALLLVGYKIMASGIMSIYGVLFKGKIIEQPKMIALAAAVLSVVCKEWLFRYTRHIGEMIQSSAVIANGWHHRSDAFSSIGTMAGIGGAILFGQNWAVLDPLASLIVSVFIFKVSFQILMPAVNELLESSLQDEEIEHIKNIFEASPHIQNFHHLRTRRIGSKVAIEVHFVFEKTMSIQEAHSFATEVEKKIKEFFGASSLITTHLEPSRDSLDIWRTVEC</sequence>
<evidence type="ECO:0000313" key="10">
    <source>
        <dbReference type="EMBL" id="MPM08365.1"/>
    </source>
</evidence>
<keyword evidence="4 7" id="KW-0812">Transmembrane</keyword>
<dbReference type="GO" id="GO:0008324">
    <property type="term" value="F:monoatomic cation transmembrane transporter activity"/>
    <property type="evidence" value="ECO:0007669"/>
    <property type="project" value="InterPro"/>
</dbReference>
<dbReference type="Pfam" id="PF01545">
    <property type="entry name" value="Cation_efflux"/>
    <property type="match status" value="1"/>
</dbReference>
<dbReference type="InterPro" id="IPR050291">
    <property type="entry name" value="CDF_Transporter"/>
</dbReference>
<dbReference type="Pfam" id="PF16916">
    <property type="entry name" value="ZT_dimer"/>
    <property type="match status" value="1"/>
</dbReference>